<reference evidence="1" key="2">
    <citation type="submission" date="2023-06" db="EMBL/GenBank/DDBJ databases">
        <authorList>
            <consortium name="Lawrence Berkeley National Laboratory"/>
            <person name="Haridas S."/>
            <person name="Hensen N."/>
            <person name="Bonometti L."/>
            <person name="Westerberg I."/>
            <person name="Brannstrom I.O."/>
            <person name="Guillou S."/>
            <person name="Cros-Aarteil S."/>
            <person name="Calhoun S."/>
            <person name="Kuo A."/>
            <person name="Mondo S."/>
            <person name="Pangilinan J."/>
            <person name="Riley R."/>
            <person name="LaButti K."/>
            <person name="Andreopoulos B."/>
            <person name="Lipzen A."/>
            <person name="Chen C."/>
            <person name="Yanf M."/>
            <person name="Daum C."/>
            <person name="Ng V."/>
            <person name="Clum A."/>
            <person name="Steindorff A."/>
            <person name="Ohm R."/>
            <person name="Martin F."/>
            <person name="Silar P."/>
            <person name="Natvig D."/>
            <person name="Lalanne C."/>
            <person name="Gautier V."/>
            <person name="Ament-velasquez S.L."/>
            <person name="Kruys A."/>
            <person name="Hutchinson M.I."/>
            <person name="Powell A.J."/>
            <person name="Barry K."/>
            <person name="Miller A.N."/>
            <person name="Grigoriev I.V."/>
            <person name="Debuchy R."/>
            <person name="Gladieux P."/>
            <person name="Thoren M.H."/>
            <person name="Johannesson H."/>
        </authorList>
    </citation>
    <scope>NUCLEOTIDE SEQUENCE</scope>
    <source>
        <strain evidence="1">CBS 232.78</strain>
    </source>
</reference>
<dbReference type="InterPro" id="IPR011333">
    <property type="entry name" value="SKP1/BTB/POZ_sf"/>
</dbReference>
<dbReference type="AlphaFoldDB" id="A0AAE0NRN2"/>
<sequence>MPLCNLHGLGRLMAILAAVIKEPFGEGKTGVITMHDCKPSTAAHLVEWLYTGIYGHSSLSQVCTDIDPSFSVSVTPAALDLADRMRVSAIADYYIIKPLAKAAQTRFKWHLNSSELKPETLLAAAAEYYSIGNVDPVLQDMLVDAIASNIVRLIEMDQLDDRYRGIW</sequence>
<keyword evidence="2" id="KW-1185">Reference proteome</keyword>
<comment type="caution">
    <text evidence="1">The sequence shown here is derived from an EMBL/GenBank/DDBJ whole genome shotgun (WGS) entry which is preliminary data.</text>
</comment>
<dbReference type="EMBL" id="JAULSW010000003">
    <property type="protein sequence ID" value="KAK3386463.1"/>
    <property type="molecule type" value="Genomic_DNA"/>
</dbReference>
<name>A0AAE0NRN2_9PEZI</name>
<gene>
    <name evidence="1" type="ORF">B0H63DRAFT_447411</name>
</gene>
<protein>
    <recommendedName>
        <fullName evidence="3">BTB domain-containing protein</fullName>
    </recommendedName>
</protein>
<evidence type="ECO:0000313" key="1">
    <source>
        <dbReference type="EMBL" id="KAK3386463.1"/>
    </source>
</evidence>
<dbReference type="Gene3D" id="3.30.710.10">
    <property type="entry name" value="Potassium Channel Kv1.1, Chain A"/>
    <property type="match status" value="1"/>
</dbReference>
<reference evidence="1" key="1">
    <citation type="journal article" date="2023" name="Mol. Phylogenet. Evol.">
        <title>Genome-scale phylogeny and comparative genomics of the fungal order Sordariales.</title>
        <authorList>
            <person name="Hensen N."/>
            <person name="Bonometti L."/>
            <person name="Westerberg I."/>
            <person name="Brannstrom I.O."/>
            <person name="Guillou S."/>
            <person name="Cros-Aarteil S."/>
            <person name="Calhoun S."/>
            <person name="Haridas S."/>
            <person name="Kuo A."/>
            <person name="Mondo S."/>
            <person name="Pangilinan J."/>
            <person name="Riley R."/>
            <person name="LaButti K."/>
            <person name="Andreopoulos B."/>
            <person name="Lipzen A."/>
            <person name="Chen C."/>
            <person name="Yan M."/>
            <person name="Daum C."/>
            <person name="Ng V."/>
            <person name="Clum A."/>
            <person name="Steindorff A."/>
            <person name="Ohm R.A."/>
            <person name="Martin F."/>
            <person name="Silar P."/>
            <person name="Natvig D.O."/>
            <person name="Lalanne C."/>
            <person name="Gautier V."/>
            <person name="Ament-Velasquez S.L."/>
            <person name="Kruys A."/>
            <person name="Hutchinson M.I."/>
            <person name="Powell A.J."/>
            <person name="Barry K."/>
            <person name="Miller A.N."/>
            <person name="Grigoriev I.V."/>
            <person name="Debuchy R."/>
            <person name="Gladieux P."/>
            <person name="Hiltunen Thoren M."/>
            <person name="Johannesson H."/>
        </authorList>
    </citation>
    <scope>NUCLEOTIDE SEQUENCE</scope>
    <source>
        <strain evidence="1">CBS 232.78</strain>
    </source>
</reference>
<evidence type="ECO:0000313" key="2">
    <source>
        <dbReference type="Proteomes" id="UP001285441"/>
    </source>
</evidence>
<proteinExistence type="predicted"/>
<dbReference type="Proteomes" id="UP001285441">
    <property type="component" value="Unassembled WGS sequence"/>
</dbReference>
<accession>A0AAE0NRN2</accession>
<evidence type="ECO:0008006" key="3">
    <source>
        <dbReference type="Google" id="ProtNLM"/>
    </source>
</evidence>
<organism evidence="1 2">
    <name type="scientific">Podospora didyma</name>
    <dbReference type="NCBI Taxonomy" id="330526"/>
    <lineage>
        <taxon>Eukaryota</taxon>
        <taxon>Fungi</taxon>
        <taxon>Dikarya</taxon>
        <taxon>Ascomycota</taxon>
        <taxon>Pezizomycotina</taxon>
        <taxon>Sordariomycetes</taxon>
        <taxon>Sordariomycetidae</taxon>
        <taxon>Sordariales</taxon>
        <taxon>Podosporaceae</taxon>
        <taxon>Podospora</taxon>
    </lineage>
</organism>